<feature type="domain" description="P/Homo B" evidence="10">
    <location>
        <begin position="359"/>
        <end position="495"/>
    </location>
</feature>
<proteinExistence type="inferred from homology"/>
<dbReference type="PROSITE" id="PS00138">
    <property type="entry name" value="SUBTILASE_SER"/>
    <property type="match status" value="1"/>
</dbReference>
<dbReference type="GO" id="GO:0016020">
    <property type="term" value="C:membrane"/>
    <property type="evidence" value="ECO:0007669"/>
    <property type="project" value="TreeGrafter"/>
</dbReference>
<feature type="compositionally biased region" description="Polar residues" evidence="9">
    <location>
        <begin position="238"/>
        <end position="258"/>
    </location>
</feature>
<dbReference type="InterPro" id="IPR036852">
    <property type="entry name" value="Peptidase_S8/S53_dom_sf"/>
</dbReference>
<dbReference type="SUPFAM" id="SSF52743">
    <property type="entry name" value="Subtilisin-like"/>
    <property type="match status" value="1"/>
</dbReference>
<dbReference type="GO" id="GO:0016485">
    <property type="term" value="P:protein processing"/>
    <property type="evidence" value="ECO:0007669"/>
    <property type="project" value="TreeGrafter"/>
</dbReference>
<dbReference type="GO" id="GO:0012505">
    <property type="term" value="C:endomembrane system"/>
    <property type="evidence" value="ECO:0007669"/>
    <property type="project" value="UniProtKB-ARBA"/>
</dbReference>
<evidence type="ECO:0000256" key="7">
    <source>
        <dbReference type="PIRSR" id="PIRSR615500-1"/>
    </source>
</evidence>
<organism evidence="11 12">
    <name type="scientific">Roseicella frigidaeris</name>
    <dbReference type="NCBI Taxonomy" id="2230885"/>
    <lineage>
        <taxon>Bacteria</taxon>
        <taxon>Pseudomonadati</taxon>
        <taxon>Pseudomonadota</taxon>
        <taxon>Alphaproteobacteria</taxon>
        <taxon>Acetobacterales</taxon>
        <taxon>Roseomonadaceae</taxon>
        <taxon>Roseicella</taxon>
    </lineage>
</organism>
<reference evidence="12" key="1">
    <citation type="submission" date="2018-06" db="EMBL/GenBank/DDBJ databases">
        <authorList>
            <person name="Khan S.A."/>
        </authorList>
    </citation>
    <scope>NUCLEOTIDE SEQUENCE [LARGE SCALE GENOMIC DNA]</scope>
    <source>
        <strain evidence="12">DB-1506</strain>
    </source>
</reference>
<dbReference type="OrthoDB" id="9816306at2"/>
<evidence type="ECO:0000313" key="12">
    <source>
        <dbReference type="Proteomes" id="UP000249065"/>
    </source>
</evidence>
<dbReference type="CDD" id="cd04059">
    <property type="entry name" value="Peptidases_S8_Protein_convertases_Kexins_Furin-like"/>
    <property type="match status" value="1"/>
</dbReference>
<protein>
    <submittedName>
        <fullName evidence="11">Regulatory P domain of subtilisin-like proprotein convertase</fullName>
    </submittedName>
</protein>
<evidence type="ECO:0000256" key="2">
    <source>
        <dbReference type="ARBA" id="ARBA00022670"/>
    </source>
</evidence>
<dbReference type="Gene3D" id="2.150.10.10">
    <property type="entry name" value="Serralysin-like metalloprotease, C-terminal"/>
    <property type="match status" value="1"/>
</dbReference>
<dbReference type="PANTHER" id="PTHR42884:SF14">
    <property type="entry name" value="NEUROENDOCRINE CONVERTASE 1"/>
    <property type="match status" value="1"/>
</dbReference>
<dbReference type="InterPro" id="IPR023827">
    <property type="entry name" value="Peptidase_S8_Asp-AS"/>
</dbReference>
<keyword evidence="2 8" id="KW-0645">Protease</keyword>
<sequence length="888" mass="93724">MTDSTPTDPLFRYQWGLQNTGQANGGIGIDINVLLAWDDYTGRGVRVGVIDSGVQLDHPDLRQNIDPSATWDAAQDQPGGDPLGRDENHGTAVAGIIAAASNDIGGVGVAPDATLGVYHVGFGANLPFPVRPDQFTIAFQHALADGMDIVNNSWGATVPFALPEEGTAALIEQGRNGLGTIIVFANGNGRADGDDGVLELQLDLPYVISVGAVQNNGVATGYSTPGADLLISAPGGAQTDQSATRPGNGIATTDRTGTDGYNTTAGSAGDYTYDFNGTSAATPFVSGVVALMLEANPGLGYRDVQEILSASARLTDEAATGWITNTAGTWNGGGRLFNRDYGFGLVDAHAAVRLAESYIGREAKTAANTLTYETAYTPPSAVTLSESWTSIPLHLTGSGTVEHVSLALHLDTPNAANLAIELVSPTGTRIPLLQFAKSTETVAWPEGGFTLTTPGFWGEKIDGTWRLAVLSLNEDPAVVEHLVDATIEVSAAAASTVKEFVYTDDFPSLAAEDSSRLIVTSPTNQIAINAAAVTGDVILDLPAHTLSVDGTLSVINPAAHIVEVYGGDGNDALYGDAGDTVFMPGRGANVTEGGGGHDIVKLLRPLDAYADVASGERVMVAGPHSLDTISGVATLQFSDGSIALGSNPMVRGLYYAQHNADVYASGIAADLHYATEGWQQGRDPNPWFSTTSYLANHKDVQAMGVNPLDYYAWVGWQRDDDPSAGFDGSLYLHFNPDVAAAGLNPLLHWLQYGQAEGRDIYPVIDGARLRGDFDPTFYSLANPDVAAAGVDPMLHWQEYGWREGRDPNAYFDTDFYLTANTDVAAAHLDPLLHYQIYGWREGRDPSAAFDTDSYLHRYADVAAAGVDPLLHFLSYGVLEGRTAEAALI</sequence>
<dbReference type="Pfam" id="PF00082">
    <property type="entry name" value="Peptidase_S8"/>
    <property type="match status" value="1"/>
</dbReference>
<dbReference type="InterPro" id="IPR002884">
    <property type="entry name" value="P_dom"/>
</dbReference>
<evidence type="ECO:0000313" key="11">
    <source>
        <dbReference type="EMBL" id="RAI59814.1"/>
    </source>
</evidence>
<evidence type="ECO:0000256" key="5">
    <source>
        <dbReference type="ARBA" id="ARBA00022825"/>
    </source>
</evidence>
<dbReference type="InterPro" id="IPR015500">
    <property type="entry name" value="Peptidase_S8_subtilisin-rel"/>
</dbReference>
<dbReference type="PROSITE" id="PS00137">
    <property type="entry name" value="SUBTILASE_HIS"/>
    <property type="match status" value="1"/>
</dbReference>
<keyword evidence="12" id="KW-1185">Reference proteome</keyword>
<comment type="caution">
    <text evidence="11">The sequence shown here is derived from an EMBL/GenBank/DDBJ whole genome shotgun (WGS) entry which is preliminary data.</text>
</comment>
<evidence type="ECO:0000256" key="3">
    <source>
        <dbReference type="ARBA" id="ARBA00022729"/>
    </source>
</evidence>
<dbReference type="Gene3D" id="3.40.50.200">
    <property type="entry name" value="Peptidase S8/S53 domain"/>
    <property type="match status" value="1"/>
</dbReference>
<feature type="region of interest" description="Disordered" evidence="9">
    <location>
        <begin position="236"/>
        <end position="258"/>
    </location>
</feature>
<dbReference type="SUPFAM" id="SSF49785">
    <property type="entry name" value="Galactose-binding domain-like"/>
    <property type="match status" value="1"/>
</dbReference>
<feature type="active site" description="Charge relay system" evidence="7 8">
    <location>
        <position position="89"/>
    </location>
</feature>
<dbReference type="PROSITE" id="PS51892">
    <property type="entry name" value="SUBTILASE"/>
    <property type="match status" value="1"/>
</dbReference>
<evidence type="ECO:0000256" key="9">
    <source>
        <dbReference type="SAM" id="MobiDB-lite"/>
    </source>
</evidence>
<keyword evidence="6" id="KW-0106">Calcium</keyword>
<dbReference type="GO" id="GO:0004252">
    <property type="term" value="F:serine-type endopeptidase activity"/>
    <property type="evidence" value="ECO:0007669"/>
    <property type="project" value="UniProtKB-UniRule"/>
</dbReference>
<keyword evidence="3" id="KW-0732">Signal</keyword>
<dbReference type="GO" id="GO:0005737">
    <property type="term" value="C:cytoplasm"/>
    <property type="evidence" value="ECO:0007669"/>
    <property type="project" value="UniProtKB-ARBA"/>
</dbReference>
<dbReference type="Pfam" id="PF01483">
    <property type="entry name" value="P_proprotein"/>
    <property type="match status" value="1"/>
</dbReference>
<evidence type="ECO:0000256" key="6">
    <source>
        <dbReference type="ARBA" id="ARBA00022837"/>
    </source>
</evidence>
<dbReference type="InterPro" id="IPR034182">
    <property type="entry name" value="Kexin/furin"/>
</dbReference>
<gene>
    <name evidence="11" type="ORF">DOO78_06060</name>
</gene>
<keyword evidence="4 8" id="KW-0378">Hydrolase</keyword>
<dbReference type="InterPro" id="IPR022398">
    <property type="entry name" value="Peptidase_S8_His-AS"/>
</dbReference>
<evidence type="ECO:0000256" key="1">
    <source>
        <dbReference type="ARBA" id="ARBA00005325"/>
    </source>
</evidence>
<feature type="active site" description="Charge relay system" evidence="7 8">
    <location>
        <position position="279"/>
    </location>
</feature>
<comment type="similarity">
    <text evidence="1">Belongs to the peptidase S8 family. Furin subfamily.</text>
</comment>
<dbReference type="PRINTS" id="PR00723">
    <property type="entry name" value="SUBTILISIN"/>
</dbReference>
<dbReference type="PROSITE" id="PS00136">
    <property type="entry name" value="SUBTILASE_ASP"/>
    <property type="match status" value="1"/>
</dbReference>
<dbReference type="RefSeq" id="WP_111468844.1">
    <property type="nucleotide sequence ID" value="NZ_QLIX01000003.1"/>
</dbReference>
<evidence type="ECO:0000259" key="10">
    <source>
        <dbReference type="PROSITE" id="PS51829"/>
    </source>
</evidence>
<evidence type="ECO:0000256" key="4">
    <source>
        <dbReference type="ARBA" id="ARBA00022801"/>
    </source>
</evidence>
<accession>A0A327MCA8</accession>
<dbReference type="AlphaFoldDB" id="A0A327MCA8"/>
<dbReference type="PROSITE" id="PS51829">
    <property type="entry name" value="P_HOMO_B"/>
    <property type="match status" value="1"/>
</dbReference>
<dbReference type="InterPro" id="IPR023828">
    <property type="entry name" value="Peptidase_S8_Ser-AS"/>
</dbReference>
<dbReference type="InterPro" id="IPR011049">
    <property type="entry name" value="Serralysin-like_metalloprot_C"/>
</dbReference>
<dbReference type="Proteomes" id="UP000249065">
    <property type="component" value="Unassembled WGS sequence"/>
</dbReference>
<dbReference type="EMBL" id="QLIX01000003">
    <property type="protein sequence ID" value="RAI59814.1"/>
    <property type="molecule type" value="Genomic_DNA"/>
</dbReference>
<keyword evidence="5 8" id="KW-0720">Serine protease</keyword>
<name>A0A327MCA8_9PROT</name>
<evidence type="ECO:0000256" key="8">
    <source>
        <dbReference type="PROSITE-ProRule" id="PRU01240"/>
    </source>
</evidence>
<feature type="region of interest" description="Disordered" evidence="9">
    <location>
        <begin position="61"/>
        <end position="87"/>
    </location>
</feature>
<dbReference type="PANTHER" id="PTHR42884">
    <property type="entry name" value="PROPROTEIN CONVERTASE SUBTILISIN/KEXIN-RELATED"/>
    <property type="match status" value="1"/>
</dbReference>
<dbReference type="Gene3D" id="2.60.120.260">
    <property type="entry name" value="Galactose-binding domain-like"/>
    <property type="match status" value="1"/>
</dbReference>
<dbReference type="InterPro" id="IPR000209">
    <property type="entry name" value="Peptidase_S8/S53_dom"/>
</dbReference>
<dbReference type="InterPro" id="IPR008979">
    <property type="entry name" value="Galactose-bd-like_sf"/>
</dbReference>
<feature type="active site" description="Charge relay system" evidence="7 8">
    <location>
        <position position="51"/>
    </location>
</feature>